<evidence type="ECO:0000256" key="1">
    <source>
        <dbReference type="SAM" id="Phobius"/>
    </source>
</evidence>
<organism evidence="2 3">
    <name type="scientific">Acetobacter aceti</name>
    <dbReference type="NCBI Taxonomy" id="435"/>
    <lineage>
        <taxon>Bacteria</taxon>
        <taxon>Pseudomonadati</taxon>
        <taxon>Pseudomonadota</taxon>
        <taxon>Alphaproteobacteria</taxon>
        <taxon>Acetobacterales</taxon>
        <taxon>Acetobacteraceae</taxon>
        <taxon>Acetobacter</taxon>
        <taxon>Acetobacter subgen. Acetobacter</taxon>
    </lineage>
</organism>
<accession>A0A6S6PKY5</accession>
<sequence length="180" mass="19718">MSLAGIVISKVIEGSVPAEAWLTAIGSFPLLILAARAVIAVRMRQAVFYAMGSAVLIYVGLFLGVIPHLHQIWLSPRLTVAVNQHLPCSDSEIISSSFSEPSFVFLMHGKIKFDTAKNAALMLKTNRSCGLALVDRRNEKVFNEELSSTSIKTIEYGRVSGFNYSTGKWLDIGIYGVLIR</sequence>
<dbReference type="AlphaFoldDB" id="A0A6S6PKY5"/>
<name>A0A6S6PKY5_ACEAC</name>
<proteinExistence type="predicted"/>
<keyword evidence="1" id="KW-1133">Transmembrane helix</keyword>
<feature type="transmembrane region" description="Helical" evidence="1">
    <location>
        <begin position="46"/>
        <end position="66"/>
    </location>
</feature>
<protein>
    <submittedName>
        <fullName evidence="2">Uncharacterized protein</fullName>
    </submittedName>
</protein>
<dbReference type="EMBL" id="AP023326">
    <property type="protein sequence ID" value="BCI67311.1"/>
    <property type="molecule type" value="Genomic_DNA"/>
</dbReference>
<keyword evidence="1" id="KW-0472">Membrane</keyword>
<gene>
    <name evidence="2" type="ORF">AAJCM20276_19350</name>
</gene>
<dbReference type="Proteomes" id="UP000515220">
    <property type="component" value="Chromosome"/>
</dbReference>
<feature type="transmembrane region" description="Helical" evidence="1">
    <location>
        <begin position="20"/>
        <end position="39"/>
    </location>
</feature>
<keyword evidence="1" id="KW-0812">Transmembrane</keyword>
<evidence type="ECO:0000313" key="2">
    <source>
        <dbReference type="EMBL" id="BCI67311.1"/>
    </source>
</evidence>
<evidence type="ECO:0000313" key="3">
    <source>
        <dbReference type="Proteomes" id="UP000515220"/>
    </source>
</evidence>
<reference evidence="2 3" key="1">
    <citation type="submission" date="2020-07" db="EMBL/GenBank/DDBJ databases">
        <title>Complete Genome Sequence of an acetic acid bacterium, Acetobacter aceti JCM20276.</title>
        <authorList>
            <person name="Hirose Y."/>
            <person name="Mihara H."/>
        </authorList>
    </citation>
    <scope>NUCLEOTIDE SEQUENCE [LARGE SCALE GENOMIC DNA]</scope>
    <source>
        <strain evidence="2 3">JCM20276</strain>
    </source>
</reference>